<dbReference type="InterPro" id="IPR029058">
    <property type="entry name" value="AB_hydrolase_fold"/>
</dbReference>
<comment type="caution">
    <text evidence="2">The sequence shown here is derived from an EMBL/GenBank/DDBJ whole genome shotgun (WGS) entry which is preliminary data.</text>
</comment>
<evidence type="ECO:0000313" key="2">
    <source>
        <dbReference type="EMBL" id="MCS0630307.1"/>
    </source>
</evidence>
<dbReference type="EMBL" id="JANUHC010000004">
    <property type="protein sequence ID" value="MCS0630307.1"/>
    <property type="molecule type" value="Genomic_DNA"/>
</dbReference>
<dbReference type="InterPro" id="IPR052897">
    <property type="entry name" value="Sec-Metab_Biosynth_Hydrolase"/>
</dbReference>
<protein>
    <submittedName>
        <fullName evidence="2">Lysophospholipase</fullName>
    </submittedName>
</protein>
<accession>A0ABT2BYT7</accession>
<reference evidence="2" key="1">
    <citation type="submission" date="2022-08" db="EMBL/GenBank/DDBJ databases">
        <title>Reclassification of Massilia species as members of the genera Telluria, Duganella, Pseudoduganella, Mokoshia gen. nov. and Zemynaea gen. nov. using orthogonal and non-orthogonal genome-based approaches.</title>
        <authorList>
            <person name="Bowman J.P."/>
        </authorList>
    </citation>
    <scope>NUCLEOTIDE SEQUENCE</scope>
    <source>
        <strain evidence="2">LMG 11547</strain>
    </source>
</reference>
<organism evidence="2 3">
    <name type="scientific">Telluria mixta</name>
    <dbReference type="NCBI Taxonomy" id="34071"/>
    <lineage>
        <taxon>Bacteria</taxon>
        <taxon>Pseudomonadati</taxon>
        <taxon>Pseudomonadota</taxon>
        <taxon>Betaproteobacteria</taxon>
        <taxon>Burkholderiales</taxon>
        <taxon>Oxalobacteraceae</taxon>
        <taxon>Telluria group</taxon>
        <taxon>Telluria</taxon>
    </lineage>
</organism>
<proteinExistence type="predicted"/>
<dbReference type="SUPFAM" id="SSF53474">
    <property type="entry name" value="alpha/beta-Hydrolases"/>
    <property type="match status" value="1"/>
</dbReference>
<dbReference type="Proteomes" id="UP001165263">
    <property type="component" value="Unassembled WGS sequence"/>
</dbReference>
<dbReference type="RefSeq" id="WP_259449420.1">
    <property type="nucleotide sequence ID" value="NZ_JANUHC010000004.1"/>
</dbReference>
<dbReference type="PANTHER" id="PTHR37017">
    <property type="entry name" value="AB HYDROLASE-1 DOMAIN-CONTAINING PROTEIN-RELATED"/>
    <property type="match status" value="1"/>
</dbReference>
<dbReference type="Pfam" id="PF12697">
    <property type="entry name" value="Abhydrolase_6"/>
    <property type="match status" value="1"/>
</dbReference>
<evidence type="ECO:0000259" key="1">
    <source>
        <dbReference type="Pfam" id="PF12697"/>
    </source>
</evidence>
<gene>
    <name evidence="2" type="ORF">NX786_13270</name>
</gene>
<dbReference type="PANTHER" id="PTHR37017:SF11">
    <property type="entry name" value="ESTERASE_LIPASE_THIOESTERASE DOMAIN-CONTAINING PROTEIN"/>
    <property type="match status" value="1"/>
</dbReference>
<feature type="domain" description="AB hydrolase-1" evidence="1">
    <location>
        <begin position="5"/>
        <end position="188"/>
    </location>
</feature>
<dbReference type="Gene3D" id="3.40.50.1820">
    <property type="entry name" value="alpha/beta hydrolase"/>
    <property type="match status" value="1"/>
</dbReference>
<evidence type="ECO:0000313" key="3">
    <source>
        <dbReference type="Proteomes" id="UP001165263"/>
    </source>
</evidence>
<dbReference type="InterPro" id="IPR000073">
    <property type="entry name" value="AB_hydrolase_1"/>
</dbReference>
<name>A0ABT2BYT7_9BURK</name>
<keyword evidence="3" id="KW-1185">Reference proteome</keyword>
<sequence length="233" mass="24589">MATYILVPGGCHGGWAYDAVARRLTAAGHGVDALTLSGLDGGPAAGVNLERHIADVVAAIEAVDTPDAPVILAGHSYGGMVIAGAADRLSSRVAALVFVDAFVPDDGDSVWSLTTQRYRDSFIAGAAADGLACAPSPHLDARCRPHPPATLVQAIRLTGAWQRVCTKNHVAATGWEGNPFVELNERLRADPTWRTHRIDCAHDIPRLSPAALTDILLELELTKHGDPDADKRS</sequence>